<dbReference type="SUPFAM" id="SSF50129">
    <property type="entry name" value="GroES-like"/>
    <property type="match status" value="1"/>
</dbReference>
<evidence type="ECO:0000256" key="22">
    <source>
        <dbReference type="ARBA" id="ARBA00047400"/>
    </source>
</evidence>
<dbReference type="Gene3D" id="3.40.50.720">
    <property type="entry name" value="NAD(P)-binding Rossmann-like Domain"/>
    <property type="match status" value="2"/>
</dbReference>
<dbReference type="PROSITE" id="PS00012">
    <property type="entry name" value="PHOSPHOPANTETHEINE"/>
    <property type="match status" value="2"/>
</dbReference>
<dbReference type="Pfam" id="PF14765">
    <property type="entry name" value="PS-DH"/>
    <property type="match status" value="1"/>
</dbReference>
<comment type="catalytic activity">
    <reaction evidence="45">
        <text>3-oxohexadecanoyl-[ACP] + NADPH + H(+) = (3R)-hydroxyhexadecanoyl-[ACP] + NADP(+)</text>
        <dbReference type="Rhea" id="RHEA:41904"/>
        <dbReference type="Rhea" id="RHEA-COMP:9649"/>
        <dbReference type="Rhea" id="RHEA-COMP:9650"/>
        <dbReference type="ChEBI" id="CHEBI:15378"/>
        <dbReference type="ChEBI" id="CHEBI:57783"/>
        <dbReference type="ChEBI" id="CHEBI:58349"/>
        <dbReference type="ChEBI" id="CHEBI:78478"/>
        <dbReference type="ChEBI" id="CHEBI:78480"/>
    </reaction>
    <physiologicalReaction direction="left-to-right" evidence="45">
        <dbReference type="Rhea" id="RHEA:41905"/>
    </physiologicalReaction>
</comment>
<comment type="catalytic activity">
    <reaction evidence="29">
        <text>3-oxobutanoyl-[ACP] + NADPH + H(+) = (3R)-hydroxybutanoyl-[ACP] + NADP(+)</text>
        <dbReference type="Rhea" id="RHEA:41804"/>
        <dbReference type="Rhea" id="RHEA-COMP:9625"/>
        <dbReference type="Rhea" id="RHEA-COMP:9626"/>
        <dbReference type="ChEBI" id="CHEBI:15378"/>
        <dbReference type="ChEBI" id="CHEBI:57783"/>
        <dbReference type="ChEBI" id="CHEBI:58349"/>
        <dbReference type="ChEBI" id="CHEBI:78450"/>
        <dbReference type="ChEBI" id="CHEBI:78451"/>
    </reaction>
    <physiologicalReaction direction="left-to-right" evidence="29">
        <dbReference type="Rhea" id="RHEA:41805"/>
    </physiologicalReaction>
</comment>
<dbReference type="Pfam" id="PF00550">
    <property type="entry name" value="PP-binding"/>
    <property type="match status" value="2"/>
</dbReference>
<keyword evidence="5" id="KW-0702">S-nitrosylation</keyword>
<dbReference type="InterPro" id="IPR042104">
    <property type="entry name" value="PKS_dehydratase_sf"/>
</dbReference>
<dbReference type="CDD" id="cd08952">
    <property type="entry name" value="KR_1_SDR_x"/>
    <property type="match status" value="1"/>
</dbReference>
<dbReference type="PROSITE" id="PS52019">
    <property type="entry name" value="PKS_MFAS_DH"/>
    <property type="match status" value="1"/>
</dbReference>
<evidence type="ECO:0000313" key="55">
    <source>
        <dbReference type="Proteomes" id="UP000632138"/>
    </source>
</evidence>
<dbReference type="CDD" id="cd05195">
    <property type="entry name" value="enoyl_red"/>
    <property type="match status" value="1"/>
</dbReference>
<feature type="region of interest" description="C-terminal hotdog fold" evidence="50">
    <location>
        <begin position="2396"/>
        <end position="2529"/>
    </location>
</feature>
<dbReference type="Gene3D" id="3.90.180.10">
    <property type="entry name" value="Medium-chain alcohol dehydrogenases, catalytic domain"/>
    <property type="match status" value="1"/>
</dbReference>
<comment type="catalytic activity">
    <reaction evidence="47">
        <text>butanoyl-[ACP] + malonyl-[ACP] + H(+) = 3-oxohexanoyl-[ACP] + holo-[ACP] + CO2</text>
        <dbReference type="Rhea" id="RHEA:41820"/>
        <dbReference type="Rhea" id="RHEA-COMP:9623"/>
        <dbReference type="Rhea" id="RHEA-COMP:9628"/>
        <dbReference type="Rhea" id="RHEA-COMP:9629"/>
        <dbReference type="Rhea" id="RHEA-COMP:9685"/>
        <dbReference type="ChEBI" id="CHEBI:15378"/>
        <dbReference type="ChEBI" id="CHEBI:16526"/>
        <dbReference type="ChEBI" id="CHEBI:64479"/>
        <dbReference type="ChEBI" id="CHEBI:78449"/>
        <dbReference type="ChEBI" id="CHEBI:78454"/>
        <dbReference type="ChEBI" id="CHEBI:78456"/>
    </reaction>
    <physiologicalReaction direction="left-to-right" evidence="47">
        <dbReference type="Rhea" id="RHEA:41821"/>
    </physiologicalReaction>
</comment>
<dbReference type="SUPFAM" id="SSF53474">
    <property type="entry name" value="alpha/beta-Hydrolases"/>
    <property type="match status" value="1"/>
</dbReference>
<dbReference type="RefSeq" id="WP_203383983.1">
    <property type="nucleotide sequence ID" value="NZ_JAENHP010000039.1"/>
</dbReference>
<dbReference type="Gene3D" id="3.40.50.1820">
    <property type="entry name" value="alpha/beta hydrolase"/>
    <property type="match status" value="1"/>
</dbReference>
<comment type="catalytic activity">
    <reaction evidence="41">
        <text>(2E)-octadecenoyl-[ACP] + NADPH + H(+) = octadecanoyl-[ACP] + NADP(+)</text>
        <dbReference type="Rhea" id="RHEA:41928"/>
        <dbReference type="Rhea" id="RHEA-COMP:9655"/>
        <dbReference type="Rhea" id="RHEA-COMP:9656"/>
        <dbReference type="ChEBI" id="CHEBI:15378"/>
        <dbReference type="ChEBI" id="CHEBI:57783"/>
        <dbReference type="ChEBI" id="CHEBI:58349"/>
        <dbReference type="ChEBI" id="CHEBI:78489"/>
        <dbReference type="ChEBI" id="CHEBI:78495"/>
    </reaction>
    <physiologicalReaction direction="left-to-right" evidence="41">
        <dbReference type="Rhea" id="RHEA:41929"/>
    </physiologicalReaction>
</comment>
<dbReference type="SUPFAM" id="SSF52151">
    <property type="entry name" value="FabD/lysophospholipase-like"/>
    <property type="match status" value="2"/>
</dbReference>
<evidence type="ECO:0000256" key="41">
    <source>
        <dbReference type="ARBA" id="ARBA00049019"/>
    </source>
</evidence>
<evidence type="ECO:0000256" key="24">
    <source>
        <dbReference type="ARBA" id="ARBA00047451"/>
    </source>
</evidence>
<dbReference type="InterPro" id="IPR057326">
    <property type="entry name" value="KR_dom"/>
</dbReference>
<comment type="catalytic activity">
    <reaction evidence="24">
        <text>tetradecanoyl-[ACP] + malonyl-[ACP] + H(+) = 3-oxohexadecanoyl-[ACP] + holo-[ACP] + CO2</text>
        <dbReference type="Rhea" id="RHEA:41900"/>
        <dbReference type="Rhea" id="RHEA-COMP:9623"/>
        <dbReference type="Rhea" id="RHEA-COMP:9648"/>
        <dbReference type="Rhea" id="RHEA-COMP:9649"/>
        <dbReference type="Rhea" id="RHEA-COMP:9685"/>
        <dbReference type="ChEBI" id="CHEBI:15378"/>
        <dbReference type="ChEBI" id="CHEBI:16526"/>
        <dbReference type="ChEBI" id="CHEBI:64479"/>
        <dbReference type="ChEBI" id="CHEBI:78449"/>
        <dbReference type="ChEBI" id="CHEBI:78477"/>
        <dbReference type="ChEBI" id="CHEBI:78478"/>
    </reaction>
    <physiologicalReaction direction="left-to-right" evidence="24">
        <dbReference type="Rhea" id="RHEA:41901"/>
    </physiologicalReaction>
</comment>
<dbReference type="PROSITE" id="PS52004">
    <property type="entry name" value="KS3_2"/>
    <property type="match status" value="2"/>
</dbReference>
<dbReference type="InterPro" id="IPR049551">
    <property type="entry name" value="PKS_DH_C"/>
</dbReference>
<comment type="pathway">
    <text evidence="1">Lipid metabolism.</text>
</comment>
<dbReference type="InterPro" id="IPR049900">
    <property type="entry name" value="PKS_mFAS_DH"/>
</dbReference>
<evidence type="ECO:0000256" key="5">
    <source>
        <dbReference type="ARBA" id="ARBA00022799"/>
    </source>
</evidence>
<evidence type="ECO:0000256" key="34">
    <source>
        <dbReference type="ARBA" id="ARBA00048420"/>
    </source>
</evidence>
<dbReference type="SMART" id="SM00822">
    <property type="entry name" value="PKS_KR"/>
    <property type="match status" value="2"/>
</dbReference>
<comment type="catalytic activity">
    <reaction evidence="23">
        <text>3-oxodecanoyl-[ACP] + NADPH + H(+) = (3R)-hydroxydecanoyl-[ACP] + NADP(+)</text>
        <dbReference type="Rhea" id="RHEA:41856"/>
        <dbReference type="Rhea" id="RHEA-COMP:9637"/>
        <dbReference type="Rhea" id="RHEA-COMP:9638"/>
        <dbReference type="ChEBI" id="CHEBI:15378"/>
        <dbReference type="ChEBI" id="CHEBI:57783"/>
        <dbReference type="ChEBI" id="CHEBI:58349"/>
        <dbReference type="ChEBI" id="CHEBI:78464"/>
        <dbReference type="ChEBI" id="CHEBI:78466"/>
    </reaction>
    <physiologicalReaction direction="left-to-right" evidence="23">
        <dbReference type="Rhea" id="RHEA:41857"/>
    </physiologicalReaction>
</comment>
<evidence type="ECO:0000256" key="7">
    <source>
        <dbReference type="ARBA" id="ARBA00023239"/>
    </source>
</evidence>
<comment type="catalytic activity">
    <reaction evidence="26">
        <text>dodecanoyl-[ACP] + malonyl-[ACP] + H(+) = 3-oxotetradecanoyl-[ACP] + holo-[ACP] + CO2</text>
        <dbReference type="Rhea" id="RHEA:41884"/>
        <dbReference type="Rhea" id="RHEA-COMP:9623"/>
        <dbReference type="Rhea" id="RHEA-COMP:9644"/>
        <dbReference type="Rhea" id="RHEA-COMP:9645"/>
        <dbReference type="Rhea" id="RHEA-COMP:9685"/>
        <dbReference type="ChEBI" id="CHEBI:15378"/>
        <dbReference type="ChEBI" id="CHEBI:16526"/>
        <dbReference type="ChEBI" id="CHEBI:64479"/>
        <dbReference type="ChEBI" id="CHEBI:65264"/>
        <dbReference type="ChEBI" id="CHEBI:78449"/>
        <dbReference type="ChEBI" id="CHEBI:78473"/>
    </reaction>
    <physiologicalReaction direction="left-to-right" evidence="26">
        <dbReference type="Rhea" id="RHEA:41885"/>
    </physiologicalReaction>
</comment>
<keyword evidence="8" id="KW-0511">Multifunctional enzyme</keyword>
<evidence type="ECO:0000256" key="49">
    <source>
        <dbReference type="ARBA" id="ARBA00049533"/>
    </source>
</evidence>
<evidence type="ECO:0000256" key="2">
    <source>
        <dbReference type="ARBA" id="ARBA00022450"/>
    </source>
</evidence>
<comment type="catalytic activity">
    <reaction evidence="10">
        <text>(3R)-hydroxyoctanoyl-[ACP] = (2E)-octenoyl-[ACP] + H2O</text>
        <dbReference type="Rhea" id="RHEA:41844"/>
        <dbReference type="Rhea" id="RHEA-COMP:9634"/>
        <dbReference type="Rhea" id="RHEA-COMP:9635"/>
        <dbReference type="ChEBI" id="CHEBI:15377"/>
        <dbReference type="ChEBI" id="CHEBI:78461"/>
        <dbReference type="ChEBI" id="CHEBI:78462"/>
    </reaction>
    <physiologicalReaction direction="left-to-right" evidence="10">
        <dbReference type="Rhea" id="RHEA:41845"/>
    </physiologicalReaction>
</comment>
<feature type="domain" description="Carrier" evidence="51">
    <location>
        <begin position="1291"/>
        <end position="1366"/>
    </location>
</feature>
<evidence type="ECO:0000256" key="44">
    <source>
        <dbReference type="ARBA" id="ARBA00049263"/>
    </source>
</evidence>
<feature type="region of interest" description="N-terminal hotdog fold" evidence="50">
    <location>
        <begin position="2264"/>
        <end position="2384"/>
    </location>
</feature>
<keyword evidence="7" id="KW-0456">Lyase</keyword>
<evidence type="ECO:0000256" key="10">
    <source>
        <dbReference type="ARBA" id="ARBA00023332"/>
    </source>
</evidence>
<dbReference type="Pfam" id="PF08240">
    <property type="entry name" value="ADH_N"/>
    <property type="match status" value="1"/>
</dbReference>
<dbReference type="PANTHER" id="PTHR43775">
    <property type="entry name" value="FATTY ACID SYNTHASE"/>
    <property type="match status" value="1"/>
</dbReference>
<evidence type="ECO:0000256" key="28">
    <source>
        <dbReference type="ARBA" id="ARBA00047897"/>
    </source>
</evidence>
<dbReference type="SUPFAM" id="SSF47336">
    <property type="entry name" value="ACP-like"/>
    <property type="match status" value="2"/>
</dbReference>
<comment type="catalytic activity">
    <reaction evidence="13">
        <text>(3R)-hydroxydecanoyl-[ACP] = (2E)-decenoyl-[ACP] + H2O</text>
        <dbReference type="Rhea" id="RHEA:41860"/>
        <dbReference type="Rhea" id="RHEA-COMP:9638"/>
        <dbReference type="Rhea" id="RHEA-COMP:9639"/>
        <dbReference type="ChEBI" id="CHEBI:15377"/>
        <dbReference type="ChEBI" id="CHEBI:78466"/>
        <dbReference type="ChEBI" id="CHEBI:78467"/>
    </reaction>
    <physiologicalReaction direction="left-to-right" evidence="13">
        <dbReference type="Rhea" id="RHEA:41861"/>
    </physiologicalReaction>
</comment>
<dbReference type="InterPro" id="IPR020807">
    <property type="entry name" value="PKS_DH"/>
</dbReference>
<dbReference type="InterPro" id="IPR006162">
    <property type="entry name" value="Ppantetheine_attach_site"/>
</dbReference>
<accession>A0ABS2AWS8</accession>
<dbReference type="InterPro" id="IPR001227">
    <property type="entry name" value="Ac_transferase_dom_sf"/>
</dbReference>
<evidence type="ECO:0000256" key="8">
    <source>
        <dbReference type="ARBA" id="ARBA00023268"/>
    </source>
</evidence>
<comment type="catalytic activity">
    <reaction evidence="34">
        <text>(2E)-octenoyl-[ACP] + NADPH + H(+) = octanoyl-[ACP] + NADP(+)</text>
        <dbReference type="Rhea" id="RHEA:41848"/>
        <dbReference type="Rhea" id="RHEA-COMP:9635"/>
        <dbReference type="Rhea" id="RHEA-COMP:9636"/>
        <dbReference type="ChEBI" id="CHEBI:15378"/>
        <dbReference type="ChEBI" id="CHEBI:57783"/>
        <dbReference type="ChEBI" id="CHEBI:58349"/>
        <dbReference type="ChEBI" id="CHEBI:78462"/>
        <dbReference type="ChEBI" id="CHEBI:78463"/>
    </reaction>
    <physiologicalReaction direction="left-to-right" evidence="34">
        <dbReference type="Rhea" id="RHEA:41849"/>
    </physiologicalReaction>
</comment>
<evidence type="ECO:0000256" key="37">
    <source>
        <dbReference type="ARBA" id="ARBA00048650"/>
    </source>
</evidence>
<evidence type="ECO:0000256" key="50">
    <source>
        <dbReference type="PROSITE-ProRule" id="PRU01363"/>
    </source>
</evidence>
<keyword evidence="2" id="KW-0596">Phosphopantetheine</keyword>
<dbReference type="SUPFAM" id="SSF51735">
    <property type="entry name" value="NAD(P)-binding Rossmann-fold domains"/>
    <property type="match status" value="5"/>
</dbReference>
<dbReference type="InterPro" id="IPR036291">
    <property type="entry name" value="NAD(P)-bd_dom_sf"/>
</dbReference>
<dbReference type="InterPro" id="IPR036736">
    <property type="entry name" value="ACP-like_sf"/>
</dbReference>
<evidence type="ECO:0000256" key="9">
    <source>
        <dbReference type="ARBA" id="ARBA00023315"/>
    </source>
</evidence>
<comment type="catalytic activity">
    <reaction evidence="35">
        <text>a fatty acyl-[ACP] + malonyl-[ACP] + H(+) = a 3-oxoacyl-[ACP] + holo-[ACP] + CO2</text>
        <dbReference type="Rhea" id="RHEA:22836"/>
        <dbReference type="Rhea" id="RHEA-COMP:9623"/>
        <dbReference type="Rhea" id="RHEA-COMP:9685"/>
        <dbReference type="Rhea" id="RHEA-COMP:9916"/>
        <dbReference type="Rhea" id="RHEA-COMP:14125"/>
        <dbReference type="ChEBI" id="CHEBI:15378"/>
        <dbReference type="ChEBI" id="CHEBI:16526"/>
        <dbReference type="ChEBI" id="CHEBI:64479"/>
        <dbReference type="ChEBI" id="CHEBI:78449"/>
        <dbReference type="ChEBI" id="CHEBI:78776"/>
        <dbReference type="ChEBI" id="CHEBI:138651"/>
        <dbReference type="EC" id="2.3.1.41"/>
    </reaction>
    <physiologicalReaction direction="left-to-right" evidence="35">
        <dbReference type="Rhea" id="RHEA:22837"/>
    </physiologicalReaction>
</comment>
<dbReference type="InterPro" id="IPR016036">
    <property type="entry name" value="Malonyl_transacylase_ACP-bd"/>
</dbReference>
<evidence type="ECO:0000256" key="12">
    <source>
        <dbReference type="ARBA" id="ARBA00023373"/>
    </source>
</evidence>
<evidence type="ECO:0000256" key="48">
    <source>
        <dbReference type="ARBA" id="ARBA00049521"/>
    </source>
</evidence>
<evidence type="ECO:0000256" key="31">
    <source>
        <dbReference type="ARBA" id="ARBA00048051"/>
    </source>
</evidence>
<evidence type="ECO:0000259" key="51">
    <source>
        <dbReference type="PROSITE" id="PS50075"/>
    </source>
</evidence>
<comment type="catalytic activity">
    <reaction evidence="17">
        <text>(3R)-hydroxyhexadecanoyl-[ACP] = (2E)-hexadecenoyl-[ACP] + H2O</text>
        <dbReference type="Rhea" id="RHEA:41908"/>
        <dbReference type="Rhea" id="RHEA-COMP:9650"/>
        <dbReference type="Rhea" id="RHEA-COMP:9651"/>
        <dbReference type="ChEBI" id="CHEBI:15377"/>
        <dbReference type="ChEBI" id="CHEBI:78480"/>
        <dbReference type="ChEBI" id="CHEBI:78481"/>
    </reaction>
    <physiologicalReaction direction="left-to-right" evidence="17">
        <dbReference type="Rhea" id="RHEA:41909"/>
    </physiologicalReaction>
</comment>
<keyword evidence="3" id="KW-0597">Phosphoprotein</keyword>
<dbReference type="PROSITE" id="PS50075">
    <property type="entry name" value="CARRIER"/>
    <property type="match status" value="2"/>
</dbReference>
<comment type="catalytic activity">
    <reaction evidence="46">
        <text>3-oxooctanoyl-[ACP] + NADPH + H(+) = (3R)-hydroxyoctanoyl-[ACP] + NADP(+)</text>
        <dbReference type="Rhea" id="RHEA:41840"/>
        <dbReference type="Rhea" id="RHEA-COMP:9633"/>
        <dbReference type="Rhea" id="RHEA-COMP:9634"/>
        <dbReference type="ChEBI" id="CHEBI:15378"/>
        <dbReference type="ChEBI" id="CHEBI:57783"/>
        <dbReference type="ChEBI" id="CHEBI:58349"/>
        <dbReference type="ChEBI" id="CHEBI:78460"/>
        <dbReference type="ChEBI" id="CHEBI:78461"/>
    </reaction>
    <physiologicalReaction direction="left-to-right" evidence="46">
        <dbReference type="Rhea" id="RHEA:41841"/>
    </physiologicalReaction>
</comment>
<gene>
    <name evidence="54" type="ORF">JIG36_49895</name>
</gene>
<dbReference type="InterPro" id="IPR055123">
    <property type="entry name" value="SpnB-like_Rossmann"/>
</dbReference>
<dbReference type="Pfam" id="PF22953">
    <property type="entry name" value="SpnB_Rossmann"/>
    <property type="match status" value="1"/>
</dbReference>
<dbReference type="SMART" id="SM00824">
    <property type="entry name" value="PKS_TE"/>
    <property type="match status" value="1"/>
</dbReference>
<comment type="catalytic activity">
    <reaction evidence="31">
        <text>hexadecanoyl-[ACP] + malonyl-[ACP] + H(+) = 3-oxooctadecanoyl-[ACP] + holo-[ACP] + CO2</text>
        <dbReference type="Rhea" id="RHEA:41916"/>
        <dbReference type="Rhea" id="RHEA-COMP:9623"/>
        <dbReference type="Rhea" id="RHEA-COMP:9652"/>
        <dbReference type="Rhea" id="RHEA-COMP:9653"/>
        <dbReference type="Rhea" id="RHEA-COMP:9685"/>
        <dbReference type="ChEBI" id="CHEBI:15378"/>
        <dbReference type="ChEBI" id="CHEBI:16526"/>
        <dbReference type="ChEBI" id="CHEBI:64479"/>
        <dbReference type="ChEBI" id="CHEBI:78449"/>
        <dbReference type="ChEBI" id="CHEBI:78483"/>
        <dbReference type="ChEBI" id="CHEBI:78487"/>
    </reaction>
    <physiologicalReaction direction="left-to-right" evidence="31">
        <dbReference type="Rhea" id="RHEA:41917"/>
    </physiologicalReaction>
</comment>
<evidence type="ECO:0000256" key="42">
    <source>
        <dbReference type="ARBA" id="ARBA00049109"/>
    </source>
</evidence>
<dbReference type="Gene3D" id="3.40.366.10">
    <property type="entry name" value="Malonyl-Coenzyme A Acyl Carrier Protein, domain 2"/>
    <property type="match status" value="2"/>
</dbReference>
<dbReference type="InterPro" id="IPR049552">
    <property type="entry name" value="PKS_DH_N"/>
</dbReference>
<dbReference type="InterPro" id="IPR009081">
    <property type="entry name" value="PP-bd_ACP"/>
</dbReference>
<comment type="catalytic activity">
    <reaction evidence="11">
        <text>(3R)-hydroxydodecanoyl-[ACP] = (2E)-dodecenoyl-[ACP] + H2O</text>
        <dbReference type="Rhea" id="RHEA:41876"/>
        <dbReference type="Rhea" id="RHEA-COMP:9642"/>
        <dbReference type="Rhea" id="RHEA-COMP:9643"/>
        <dbReference type="ChEBI" id="CHEBI:15377"/>
        <dbReference type="ChEBI" id="CHEBI:78470"/>
        <dbReference type="ChEBI" id="CHEBI:78472"/>
    </reaction>
    <physiologicalReaction direction="left-to-right" evidence="11">
        <dbReference type="Rhea" id="RHEA:41877"/>
    </physiologicalReaction>
</comment>
<evidence type="ECO:0000256" key="26">
    <source>
        <dbReference type="ARBA" id="ARBA00047578"/>
    </source>
</evidence>
<evidence type="ECO:0000256" key="21">
    <source>
        <dbReference type="ARBA" id="ARBA00047394"/>
    </source>
</evidence>
<comment type="catalytic activity">
    <reaction evidence="27">
        <text>(2E)-hexadecenoyl-[ACP] + NADPH + H(+) = hexadecanoyl-[ACP] + NADP(+)</text>
        <dbReference type="Rhea" id="RHEA:41912"/>
        <dbReference type="Rhea" id="RHEA-COMP:9651"/>
        <dbReference type="Rhea" id="RHEA-COMP:9652"/>
        <dbReference type="ChEBI" id="CHEBI:15378"/>
        <dbReference type="ChEBI" id="CHEBI:57783"/>
        <dbReference type="ChEBI" id="CHEBI:58349"/>
        <dbReference type="ChEBI" id="CHEBI:78481"/>
        <dbReference type="ChEBI" id="CHEBI:78483"/>
    </reaction>
    <physiologicalReaction direction="left-to-right" evidence="27">
        <dbReference type="Rhea" id="RHEA:41913"/>
    </physiologicalReaction>
</comment>
<comment type="catalytic activity">
    <reaction evidence="44">
        <text>3-oxododecanoyl-[ACP] + NADPH + H(+) = (3R)-hydroxydodecanoyl-[ACP] + NADP(+)</text>
        <dbReference type="Rhea" id="RHEA:41872"/>
        <dbReference type="Rhea" id="RHEA-COMP:9641"/>
        <dbReference type="Rhea" id="RHEA-COMP:9642"/>
        <dbReference type="ChEBI" id="CHEBI:15378"/>
        <dbReference type="ChEBI" id="CHEBI:57783"/>
        <dbReference type="ChEBI" id="CHEBI:58349"/>
        <dbReference type="ChEBI" id="CHEBI:78469"/>
        <dbReference type="ChEBI" id="CHEBI:78470"/>
    </reaction>
    <physiologicalReaction direction="left-to-right" evidence="44">
        <dbReference type="Rhea" id="RHEA:41873"/>
    </physiologicalReaction>
</comment>
<dbReference type="InterPro" id="IPR011032">
    <property type="entry name" value="GroES-like_sf"/>
</dbReference>
<dbReference type="InterPro" id="IPR016039">
    <property type="entry name" value="Thiolase-like"/>
</dbReference>
<comment type="catalytic activity">
    <reaction evidence="36">
        <text>3-oxohexanoyl-[ACP] + NADPH + H(+) = (3R)-hydroxyhexanoyl-[ACP] + NADP(+)</text>
        <dbReference type="Rhea" id="RHEA:41824"/>
        <dbReference type="Rhea" id="RHEA-COMP:9629"/>
        <dbReference type="Rhea" id="RHEA-COMP:9630"/>
        <dbReference type="ChEBI" id="CHEBI:15378"/>
        <dbReference type="ChEBI" id="CHEBI:57783"/>
        <dbReference type="ChEBI" id="CHEBI:58349"/>
        <dbReference type="ChEBI" id="CHEBI:78456"/>
        <dbReference type="ChEBI" id="CHEBI:78457"/>
    </reaction>
    <physiologicalReaction direction="left-to-right" evidence="36">
        <dbReference type="Rhea" id="RHEA:41825"/>
    </physiologicalReaction>
</comment>
<comment type="catalytic activity">
    <reaction evidence="42">
        <text>decanoyl-[ACP] + malonyl-[ACP] + H(+) = 3-oxododecanoyl-[ACP] + holo-[ACP] + CO2</text>
        <dbReference type="Rhea" id="RHEA:41868"/>
        <dbReference type="Rhea" id="RHEA-COMP:9623"/>
        <dbReference type="Rhea" id="RHEA-COMP:9640"/>
        <dbReference type="Rhea" id="RHEA-COMP:9641"/>
        <dbReference type="Rhea" id="RHEA-COMP:9685"/>
        <dbReference type="ChEBI" id="CHEBI:15378"/>
        <dbReference type="ChEBI" id="CHEBI:16526"/>
        <dbReference type="ChEBI" id="CHEBI:64479"/>
        <dbReference type="ChEBI" id="CHEBI:78449"/>
        <dbReference type="ChEBI" id="CHEBI:78468"/>
        <dbReference type="ChEBI" id="CHEBI:78469"/>
    </reaction>
    <physiologicalReaction direction="left-to-right" evidence="42">
        <dbReference type="Rhea" id="RHEA:41869"/>
    </physiologicalReaction>
</comment>
<evidence type="ECO:0000256" key="20">
    <source>
        <dbReference type="ARBA" id="ARBA00047300"/>
    </source>
</evidence>
<evidence type="ECO:0000256" key="23">
    <source>
        <dbReference type="ARBA" id="ARBA00047440"/>
    </source>
</evidence>
<keyword evidence="4" id="KW-0808">Transferase</keyword>
<evidence type="ECO:0000256" key="39">
    <source>
        <dbReference type="ARBA" id="ARBA00048704"/>
    </source>
</evidence>
<comment type="catalytic activity">
    <reaction evidence="37">
        <text>a 2,3-saturated acyl-[ACP] + NADP(+) = a (2E)-enoyl-[ACP] + NADPH + H(+)</text>
        <dbReference type="Rhea" id="RHEA:22564"/>
        <dbReference type="Rhea" id="RHEA-COMP:9925"/>
        <dbReference type="Rhea" id="RHEA-COMP:9926"/>
        <dbReference type="ChEBI" id="CHEBI:15378"/>
        <dbReference type="ChEBI" id="CHEBI:57783"/>
        <dbReference type="ChEBI" id="CHEBI:58349"/>
        <dbReference type="ChEBI" id="CHEBI:78784"/>
        <dbReference type="ChEBI" id="CHEBI:78785"/>
        <dbReference type="EC" id="1.3.1.39"/>
    </reaction>
    <physiologicalReaction direction="right-to-left" evidence="37">
        <dbReference type="Rhea" id="RHEA:22566"/>
    </physiologicalReaction>
</comment>
<evidence type="ECO:0000256" key="14">
    <source>
        <dbReference type="ARBA" id="ARBA00023394"/>
    </source>
</evidence>
<evidence type="ECO:0000256" key="15">
    <source>
        <dbReference type="ARBA" id="ARBA00023398"/>
    </source>
</evidence>
<dbReference type="CDD" id="cd00833">
    <property type="entry name" value="PKS"/>
    <property type="match status" value="2"/>
</dbReference>
<dbReference type="Gene3D" id="1.10.1200.10">
    <property type="entry name" value="ACP-like"/>
    <property type="match status" value="2"/>
</dbReference>
<feature type="active site" description="Proton donor; for dehydratase activity" evidence="50">
    <location>
        <position position="2454"/>
    </location>
</feature>
<dbReference type="InterPro" id="IPR016035">
    <property type="entry name" value="Acyl_Trfase/lysoPLipase"/>
</dbReference>
<comment type="catalytic activity">
    <reaction evidence="33">
        <text>tetradecanoyl-[ACP] + H2O = tetradecanoate + holo-[ACP] + H(+)</text>
        <dbReference type="Rhea" id="RHEA:30123"/>
        <dbReference type="Rhea" id="RHEA-COMP:9648"/>
        <dbReference type="Rhea" id="RHEA-COMP:9685"/>
        <dbReference type="ChEBI" id="CHEBI:15377"/>
        <dbReference type="ChEBI" id="CHEBI:15378"/>
        <dbReference type="ChEBI" id="CHEBI:30807"/>
        <dbReference type="ChEBI" id="CHEBI:64479"/>
        <dbReference type="ChEBI" id="CHEBI:78477"/>
        <dbReference type="EC" id="3.1.2.14"/>
    </reaction>
    <physiologicalReaction direction="left-to-right" evidence="33">
        <dbReference type="Rhea" id="RHEA:30124"/>
    </physiologicalReaction>
</comment>
<sequence length="3682" mass="382635">MTDDADLVRALRTALRDNKRLRAEARRHNEPIAVVAVGCRFPGGVTSPDEFWALLAKGGDAVEPFPGDRGWAVTAAGGITEGGFLTGAGDFDPGFFGISPREARSMDPQQRLLLEVAWETLENAGIDPSRLRGSRTGVFTGTNGQDYGALAQGDPGAEGYLITGNAASVVSGRVSYTLGFEGPSITVDTACSASLVALHLAAQSLRLGECDLALAGGATVMATPTAFVEFARQGGLAPDGRCKAFADGADGTAWGEGVGLVLLERLSDAHRNGHPVMALLRGSAVNQDGASNGLTAPNGRAQQRVIRDALANAGIGPGDVDAVEAHGTGTALGDPIEAEALIEVFGRDRDRPLWLGSVKSNIGHTQAAAGIGGVIKMILALRHGTLPRTLHAEEPSRHVDWSAGAVRLLTEAVPWPGHGRPRRAGVSSFGVSGTNAHVVIEEPPERDAGPPARDSAGPVPWLLSGRSEPALRAQAARLLAALDGRAEVPGPDIAYTLATGRAAHPERAVVLGRDAGEWAEGLAAVAAGRPSPGVLRGVAGRHRTAFLFTGQGGQRAGMGRDLAAAFPVFADAWDETLTRLDGDEVRVAGNDTLARTDLAQKGLFAFEVAMCRLWQSWGVRPDYLLGHSIGELAAAHVAGVMSLADACRLVAARGRLMRALPAGGAMLAVEASEQEVAGLPVAAVNGPGSVVISGPEALIEECAAQWRARGRRVRRLNVSHAFHSAAMDPMLAEFGEVAAGIRYERPDIAVVSNVTGQLLREFDAGYWVRHARQTVRFGDGLHLLTGRGVSAFLEVGPEGVLCGQGRDGLFVPSSRGDRDEVATVMTALSRLHTAGVEADWTRVLDPRPPVPLPTYPFQRDRYWLTPAPVRSPDAGRHYQVTWVAVPGDAPARLDGVWLIAAPGPEAYELVARVLTEAGADVRPYEPGIPARGVVSLLDAAGTNDLAAGLDAPLWMVTGDAVADPEQAQRWGLGRVVGLEHPGRWGGLVDVADGALDRLPAVLAAPGDEDQFALGPDGTRVRRLNRVPVEADGPAWTPRGTVLVTGGTGALGGHVARWLAANGAAHLVLTSRSGLAAEGAGALRDDLTAQGVTVTVAAGDVTDPAFLGALLAEHPPTAVIHTAGTSRPAPVGDPAALADVHGAKTRGADLLDELLDGVPLDAFVLFSSVAGVWGSAGQAGYAAANAHLDALAERRHARGLAATSIAWGPWAGGGMAAGAEQLLRRGGLTPMAPAAALEALRRAVGSGAATRVVADVDWERFAASYTLARPRPLITDLVPAPAAPPAAPRLDRPALDVVREHVAAVLQMPTPAAVTPDRPLRELGLESLTAVELRDALAAATGLRLPATVVFDHPTAAALAHHLEAELAGGGQPAPAPAAAVVEDGDPIVIVSTGCRFPGRVRSSADLWRLVAAGADAIGPFPTDRGWDLDNLYHPDPDHAGTSYASEGGFLEGADRFDAALFGINPREALAMDPQQRLLLETSWEVFERAGMDPTAQSGAPIGVFVGAAGQGYGADLTELPDGVAGYLLTGNATSIISGRLAYTYGLEGPALTLDTACSSSLVALHLAARSLRAGECEQALVGGVMVMPTPLPFVEFSRQRGLAPDGRCKPFAAAADGTGWSEGAGMVLLERLSTARRLGHPVLARLRGSAVNQDGASNGLTAPSGPAQQRVIRQALANAGLAPREVDAVEAHGTGTRLGDPIEAQALLATYGRDRDTDRPLWLGSVKSNIGHTQAASGMAGLLKMVEAMRQGVLPATLHVDRPTPHVDWAAGAVRLLTEAVDWPDTGRPRRAAVSSFGASGTNAHVILEAVAEPEPVPASASTGPLPWVFSARTGEALRAQAARLADEIGEPTVDHAYSLATTRAHLPHRAVLVTGEPGRVPSALRAVAGDEAADGVVRGTVLDNANRPVFVFPGQGSQWPGMAVDLLDTAPVFAARMRECAAALAPYVEWSLLDVLRGEAGAPSMTRTDVVQPLLFAVMLSLAELWRAHGVEPAAVIGHSQGEIAAACVAGVLPLSDAARMVARRSQALMGLSGAGAMGSVLMPHDELIARLPRWNGRVGVAAVNGPSSVIVSGDADAVEALLGQLAGEGVRTRRIQADGAGHSAHLEPLRPRLEAAFDGIVPRAATAEFYSTVTGERIDTAELDPGYWWRNVRDTVRFEPAATALMAAGHTVFLEMSPHPTLTLGLQATASAAGHEIAVCGSLRRDEGGRQRFLTSIGEAYTYGVEVDWTNAFAGRGARRTALPTYAFQGRRYWLTAGPAGHPMLSAAVTAATTGDQVFPGRLSPRDLPWLADHAVRGTVLVPGTALLEMAQHAAHESGCDLVEELVLRAPLVPATDLRIQVVVGPAGPGGERPLSLHSQAAGDAEWTTHATGTVRPGHEAPRFDLSVWPPADAEPVPIDGLYDRLAATGQEYGPAFQGLHGVWRRDDEIFAEVRAGDSDTARYGLHPALLDAALHAVAAVETTGPPRLPFAWAGARLYASGAAALRVRLVLSPSGEIAVQAADEGGRPVAAIDALTTREITPALSAARPRPDALHRVDWVARPLTGERPDEPWALGDDDLGAGAALFSDGVRLAADNDPDPTVTVVAVGSPVTGPEVAATHDAVHRMFGIVRSALPTGSHLVVVTRGAVAVGDRAATDLAYAPVWGLLRSAQTENPGRITMVDVDGDAPAGLAAVVTGARAAGESQVALRDGVAYVPRLVPHTAPGVLEPPPGAAAWRVEVAGTDGTGVDDLVLGPAPEAEAPLAAGQVRVAVQAAGVNFRDVLITLGMYPERSRLGGEGAGIVLETGPDTPGLRPGDRVFGLFAECGAFGPVAVTDHRVLAPIPDGWSFTEAATAPVAYLTAYLGLVELAGLRAGESVLIHAATGGVGTAAVRIAEHLGARVYATAGPAKWPALRAAGLPPERIASSRDLAFEESLRQATGGRGVDVVLNSLAGEFVDASLRLLPRGGRFLEMGKTDLRDPAAVPAGITYRAFDLNEFGPDRLGAILRTLLGWFSGGALPPLPLRRWDVRRAPAALRHVSQARHIGKVVLTVPALDPDGTALVTGATGTLGRLLARHLVTAHGVRKLLLLSRRGIAPGLVEELTALGAEVTLRACDVADRAALAAVLADHPVHAVFHTAGVLDDGLAVAQTPEQIERVLRPKVDGAVHLHELTGELRAFVLFSAASGVLGGPGQANYAAANTFLDALAGHRRSLGLCGTSLAWGLWAPESGMAELSAADRRRMARGGVLPIAADHGVALLDAALIRDEPLLAPVRFDRPALRAQGPALPPLLRGLVGASARRRVDQGGGAAPDGGATLRRRLSGLPPAEREAEMLSLVRVQAATALGHDDPEAVTAAGAFLELGFDSLTAVELRNRLSAATGLRLAPALVFDHPTPAALAGFLLAELRPEDAAASPAPTGGDRATGLWPLFQAAVRTGRVPQFVASLRPLADFRSTFTGDTTGISGPVRLARGGAPALVCLPPMVGRSGPHQYARFAAGLRDRRDVSVLPHPGFRSGEPLPADREALVRAHAEATLGLAAGRPFVLAGYSSGGLVAHAVAAELERRGEPPQAVVLLDTYRPDAGERFDELIPRVLDGLLARQTRMAGDGAEAGGDAWLTAMARYLQFDWTPATLGVPVLLVQAADPMPGTTGDGWRAGWPGAGTTLTVRGDHFTMLETHAAGTAGAVHEWLSQRGGTQ</sequence>
<feature type="active site" description="Proton acceptor; for dehydratase activity" evidence="50">
    <location>
        <position position="2296"/>
    </location>
</feature>
<dbReference type="InterPro" id="IPR013968">
    <property type="entry name" value="PKS_KR"/>
</dbReference>
<dbReference type="PANTHER" id="PTHR43775:SF51">
    <property type="entry name" value="INACTIVE PHENOLPHTHIOCEROL SYNTHESIS POLYKETIDE SYNTHASE TYPE I PKS1-RELATED"/>
    <property type="match status" value="1"/>
</dbReference>
<dbReference type="InterPro" id="IPR013154">
    <property type="entry name" value="ADH-like_N"/>
</dbReference>
<comment type="catalytic activity">
    <reaction evidence="28">
        <text>(2E)-hexenoyl-[ACP] + NADPH + H(+) = hexanoyl-[ACP] + NADP(+)</text>
        <dbReference type="Rhea" id="RHEA:41832"/>
        <dbReference type="Rhea" id="RHEA-COMP:9631"/>
        <dbReference type="Rhea" id="RHEA-COMP:9632"/>
        <dbReference type="ChEBI" id="CHEBI:15378"/>
        <dbReference type="ChEBI" id="CHEBI:57783"/>
        <dbReference type="ChEBI" id="CHEBI:58349"/>
        <dbReference type="ChEBI" id="CHEBI:78458"/>
        <dbReference type="ChEBI" id="CHEBI:78459"/>
    </reaction>
    <physiologicalReaction direction="left-to-right" evidence="28">
        <dbReference type="Rhea" id="RHEA:41833"/>
    </physiologicalReaction>
</comment>
<comment type="catalytic activity">
    <reaction evidence="25">
        <text>(2E)-butenoyl-[ACP] + NADPH + H(+) = butanoyl-[ACP] + NADP(+)</text>
        <dbReference type="Rhea" id="RHEA:41812"/>
        <dbReference type="Rhea" id="RHEA-COMP:9627"/>
        <dbReference type="Rhea" id="RHEA-COMP:9628"/>
        <dbReference type="ChEBI" id="CHEBI:15378"/>
        <dbReference type="ChEBI" id="CHEBI:57783"/>
        <dbReference type="ChEBI" id="CHEBI:58349"/>
        <dbReference type="ChEBI" id="CHEBI:78453"/>
        <dbReference type="ChEBI" id="CHEBI:78454"/>
    </reaction>
    <physiologicalReaction direction="left-to-right" evidence="25">
        <dbReference type="Rhea" id="RHEA:41813"/>
    </physiologicalReaction>
</comment>
<evidence type="ECO:0000256" key="46">
    <source>
        <dbReference type="ARBA" id="ARBA00049422"/>
    </source>
</evidence>
<evidence type="ECO:0000256" key="47">
    <source>
        <dbReference type="ARBA" id="ARBA00049449"/>
    </source>
</evidence>
<proteinExistence type="predicted"/>
<reference evidence="54 55" key="1">
    <citation type="submission" date="2021-01" db="EMBL/GenBank/DDBJ databases">
        <title>Actinoplanes sp. nov. LDG1-06 isolated from lichen.</title>
        <authorList>
            <person name="Saeng-In P."/>
            <person name="Phongsopitanun W."/>
            <person name="Kanchanasin P."/>
            <person name="Yuki M."/>
            <person name="Kudo T."/>
            <person name="Ohkuma M."/>
            <person name="Tanasupawat S."/>
        </authorList>
    </citation>
    <scope>NUCLEOTIDE SEQUENCE [LARGE SCALE GENOMIC DNA]</scope>
    <source>
        <strain evidence="54 55">LDG1-06</strain>
    </source>
</reference>
<evidence type="ECO:0000259" key="52">
    <source>
        <dbReference type="PROSITE" id="PS52004"/>
    </source>
</evidence>
<dbReference type="SMART" id="SM00829">
    <property type="entry name" value="PKS_ER"/>
    <property type="match status" value="1"/>
</dbReference>
<dbReference type="Pfam" id="PF00975">
    <property type="entry name" value="Thioesterase"/>
    <property type="match status" value="1"/>
</dbReference>
<comment type="catalytic activity">
    <reaction evidence="15">
        <text>(3R)-hydroxytetradecanoyl-[ACP] = (2E)-tetradecenoyl-[ACP] + H2O</text>
        <dbReference type="Rhea" id="RHEA:41892"/>
        <dbReference type="Rhea" id="RHEA-COMP:9646"/>
        <dbReference type="Rhea" id="RHEA-COMP:9647"/>
        <dbReference type="ChEBI" id="CHEBI:15377"/>
        <dbReference type="ChEBI" id="CHEBI:78474"/>
        <dbReference type="ChEBI" id="CHEBI:78475"/>
    </reaction>
    <physiologicalReaction direction="left-to-right" evidence="15">
        <dbReference type="Rhea" id="RHEA:41893"/>
    </physiologicalReaction>
</comment>
<dbReference type="SMART" id="SM00826">
    <property type="entry name" value="PKS_DH"/>
    <property type="match status" value="1"/>
</dbReference>
<feature type="domain" description="Carrier" evidence="51">
    <location>
        <begin position="3316"/>
        <end position="3391"/>
    </location>
</feature>
<name>A0ABS2AWS8_9ACTN</name>
<dbReference type="InterPro" id="IPR018201">
    <property type="entry name" value="Ketoacyl_synth_AS"/>
</dbReference>
<comment type="catalytic activity">
    <reaction evidence="32">
        <text>(2E)-dodecenoyl-[ACP] + NADPH + H(+) = dodecanoyl-[ACP] + NADP(+)</text>
        <dbReference type="Rhea" id="RHEA:41880"/>
        <dbReference type="Rhea" id="RHEA-COMP:9643"/>
        <dbReference type="Rhea" id="RHEA-COMP:9644"/>
        <dbReference type="ChEBI" id="CHEBI:15378"/>
        <dbReference type="ChEBI" id="CHEBI:57783"/>
        <dbReference type="ChEBI" id="CHEBI:58349"/>
        <dbReference type="ChEBI" id="CHEBI:65264"/>
        <dbReference type="ChEBI" id="CHEBI:78472"/>
    </reaction>
    <physiologicalReaction direction="left-to-right" evidence="32">
        <dbReference type="Rhea" id="RHEA:41881"/>
    </physiologicalReaction>
</comment>
<dbReference type="Proteomes" id="UP000632138">
    <property type="component" value="Unassembled WGS sequence"/>
</dbReference>
<evidence type="ECO:0000256" key="43">
    <source>
        <dbReference type="ARBA" id="ARBA00049171"/>
    </source>
</evidence>
<dbReference type="InterPro" id="IPR029058">
    <property type="entry name" value="AB_hydrolase_fold"/>
</dbReference>
<dbReference type="InterPro" id="IPR020843">
    <property type="entry name" value="ER"/>
</dbReference>
<dbReference type="InterPro" id="IPR050091">
    <property type="entry name" value="PKS_NRPS_Biosynth_Enz"/>
</dbReference>
<keyword evidence="55" id="KW-1185">Reference proteome</keyword>
<dbReference type="Pfam" id="PF16197">
    <property type="entry name" value="KAsynt_C_assoc"/>
    <property type="match status" value="2"/>
</dbReference>
<evidence type="ECO:0000256" key="25">
    <source>
        <dbReference type="ARBA" id="ARBA00047500"/>
    </source>
</evidence>
<dbReference type="InterPro" id="IPR032821">
    <property type="entry name" value="PKS_assoc"/>
</dbReference>
<comment type="catalytic activity">
    <reaction evidence="21">
        <text>hexanoyl-[ACP] + malonyl-[ACP] + H(+) = 3-oxooctanoyl-[ACP] + holo-[ACP] + CO2</text>
        <dbReference type="Rhea" id="RHEA:41836"/>
        <dbReference type="Rhea" id="RHEA-COMP:9623"/>
        <dbReference type="Rhea" id="RHEA-COMP:9632"/>
        <dbReference type="Rhea" id="RHEA-COMP:9633"/>
        <dbReference type="Rhea" id="RHEA-COMP:9685"/>
        <dbReference type="ChEBI" id="CHEBI:15378"/>
        <dbReference type="ChEBI" id="CHEBI:16526"/>
        <dbReference type="ChEBI" id="CHEBI:64479"/>
        <dbReference type="ChEBI" id="CHEBI:78449"/>
        <dbReference type="ChEBI" id="CHEBI:78459"/>
        <dbReference type="ChEBI" id="CHEBI:78460"/>
    </reaction>
    <physiologicalReaction direction="left-to-right" evidence="21">
        <dbReference type="Rhea" id="RHEA:41837"/>
    </physiologicalReaction>
</comment>
<evidence type="ECO:0000259" key="53">
    <source>
        <dbReference type="PROSITE" id="PS52019"/>
    </source>
</evidence>
<comment type="catalytic activity">
    <reaction evidence="14">
        <text>a (3R)-hydroxyacyl-[ACP] = a (2E)-enoyl-[ACP] + H2O</text>
        <dbReference type="Rhea" id="RHEA:13097"/>
        <dbReference type="Rhea" id="RHEA-COMP:9925"/>
        <dbReference type="Rhea" id="RHEA-COMP:9945"/>
        <dbReference type="ChEBI" id="CHEBI:15377"/>
        <dbReference type="ChEBI" id="CHEBI:78784"/>
        <dbReference type="ChEBI" id="CHEBI:78827"/>
        <dbReference type="EC" id="4.2.1.59"/>
    </reaction>
    <physiologicalReaction direction="left-to-right" evidence="14">
        <dbReference type="Rhea" id="RHEA:13098"/>
    </physiologicalReaction>
</comment>
<evidence type="ECO:0000256" key="11">
    <source>
        <dbReference type="ARBA" id="ARBA00023351"/>
    </source>
</evidence>
<feature type="domain" description="Ketosynthase family 3 (KS3)" evidence="52">
    <location>
        <begin position="1384"/>
        <end position="1810"/>
    </location>
</feature>
<evidence type="ECO:0000256" key="29">
    <source>
        <dbReference type="ARBA" id="ARBA00047953"/>
    </source>
</evidence>
<evidence type="ECO:0000256" key="3">
    <source>
        <dbReference type="ARBA" id="ARBA00022553"/>
    </source>
</evidence>
<dbReference type="SMART" id="SM01294">
    <property type="entry name" value="PKS_PP_betabranch"/>
    <property type="match status" value="2"/>
</dbReference>
<evidence type="ECO:0000256" key="27">
    <source>
        <dbReference type="ARBA" id="ARBA00047810"/>
    </source>
</evidence>
<dbReference type="SMART" id="SM00823">
    <property type="entry name" value="PKS_PP"/>
    <property type="match status" value="2"/>
</dbReference>
<evidence type="ECO:0000256" key="19">
    <source>
        <dbReference type="ARBA" id="ARBA00023442"/>
    </source>
</evidence>
<comment type="catalytic activity">
    <reaction evidence="30">
        <text>acetyl-[ACP] + malonyl-[ACP] + H(+) = 3-oxobutanoyl-[ACP] + holo-[ACP] + CO2</text>
        <dbReference type="Rhea" id="RHEA:41800"/>
        <dbReference type="Rhea" id="RHEA-COMP:9621"/>
        <dbReference type="Rhea" id="RHEA-COMP:9623"/>
        <dbReference type="Rhea" id="RHEA-COMP:9625"/>
        <dbReference type="Rhea" id="RHEA-COMP:9685"/>
        <dbReference type="ChEBI" id="CHEBI:15378"/>
        <dbReference type="ChEBI" id="CHEBI:16526"/>
        <dbReference type="ChEBI" id="CHEBI:64479"/>
        <dbReference type="ChEBI" id="CHEBI:78446"/>
        <dbReference type="ChEBI" id="CHEBI:78449"/>
        <dbReference type="ChEBI" id="CHEBI:78450"/>
    </reaction>
    <physiologicalReaction direction="left-to-right" evidence="30">
        <dbReference type="Rhea" id="RHEA:41801"/>
    </physiologicalReaction>
</comment>
<dbReference type="InterPro" id="IPR020841">
    <property type="entry name" value="PKS_Beta-ketoAc_synthase_dom"/>
</dbReference>
<keyword evidence="9" id="KW-0012">Acyltransferase</keyword>
<comment type="catalytic activity">
    <reaction evidence="43">
        <text>(2E)-tetradecenoyl-[ACP] + NADPH + H(+) = tetradecanoyl-[ACP] + NADP(+)</text>
        <dbReference type="Rhea" id="RHEA:41896"/>
        <dbReference type="Rhea" id="RHEA-COMP:9647"/>
        <dbReference type="Rhea" id="RHEA-COMP:9648"/>
        <dbReference type="ChEBI" id="CHEBI:15378"/>
        <dbReference type="ChEBI" id="CHEBI:57783"/>
        <dbReference type="ChEBI" id="CHEBI:58349"/>
        <dbReference type="ChEBI" id="CHEBI:78475"/>
        <dbReference type="ChEBI" id="CHEBI:78477"/>
    </reaction>
    <physiologicalReaction direction="left-to-right" evidence="43">
        <dbReference type="Rhea" id="RHEA:41897"/>
    </physiologicalReaction>
</comment>
<dbReference type="Pfam" id="PF08659">
    <property type="entry name" value="KR"/>
    <property type="match status" value="2"/>
</dbReference>
<dbReference type="Gene3D" id="3.30.70.3290">
    <property type="match status" value="2"/>
</dbReference>
<dbReference type="Gene3D" id="3.40.47.10">
    <property type="match status" value="2"/>
</dbReference>
<dbReference type="SMART" id="SM00827">
    <property type="entry name" value="PKS_AT"/>
    <property type="match status" value="2"/>
</dbReference>
<evidence type="ECO:0000256" key="13">
    <source>
        <dbReference type="ARBA" id="ARBA00023388"/>
    </source>
</evidence>
<comment type="caution">
    <text evidence="54">The sequence shown here is derived from an EMBL/GenBank/DDBJ whole genome shotgun (WGS) entry which is preliminary data.</text>
</comment>
<comment type="catalytic activity">
    <reaction evidence="18">
        <text>(3R)-hydroxybutanoyl-[ACP] = (2E)-butenoyl-[ACP] + H2O</text>
        <dbReference type="Rhea" id="RHEA:41808"/>
        <dbReference type="Rhea" id="RHEA-COMP:9626"/>
        <dbReference type="Rhea" id="RHEA-COMP:9627"/>
        <dbReference type="ChEBI" id="CHEBI:15377"/>
        <dbReference type="ChEBI" id="CHEBI:78451"/>
        <dbReference type="ChEBI" id="CHEBI:78453"/>
    </reaction>
    <physiologicalReaction direction="left-to-right" evidence="18">
        <dbReference type="Rhea" id="RHEA:41809"/>
    </physiologicalReaction>
</comment>
<evidence type="ECO:0000256" key="16">
    <source>
        <dbReference type="ARBA" id="ARBA00023399"/>
    </source>
</evidence>
<evidence type="ECO:0000256" key="30">
    <source>
        <dbReference type="ARBA" id="ARBA00047961"/>
    </source>
</evidence>
<dbReference type="Pfam" id="PF02801">
    <property type="entry name" value="Ketoacyl-synt_C"/>
    <property type="match status" value="2"/>
</dbReference>
<organism evidence="54 55">
    <name type="scientific">Paractinoplanes ovalisporus</name>
    <dbReference type="NCBI Taxonomy" id="2810368"/>
    <lineage>
        <taxon>Bacteria</taxon>
        <taxon>Bacillati</taxon>
        <taxon>Actinomycetota</taxon>
        <taxon>Actinomycetes</taxon>
        <taxon>Micromonosporales</taxon>
        <taxon>Micromonosporaceae</taxon>
        <taxon>Paractinoplanes</taxon>
    </lineage>
</organism>
<comment type="catalytic activity">
    <reaction evidence="48">
        <text>(2E)-decenoyl-[ACP] + NADPH + H(+) = decanoyl-[ACP] + NADP(+)</text>
        <dbReference type="Rhea" id="RHEA:41864"/>
        <dbReference type="Rhea" id="RHEA-COMP:9639"/>
        <dbReference type="Rhea" id="RHEA-COMP:9640"/>
        <dbReference type="ChEBI" id="CHEBI:15378"/>
        <dbReference type="ChEBI" id="CHEBI:57783"/>
        <dbReference type="ChEBI" id="CHEBI:58349"/>
        <dbReference type="ChEBI" id="CHEBI:78467"/>
        <dbReference type="ChEBI" id="CHEBI:78468"/>
    </reaction>
    <physiologicalReaction direction="left-to-right" evidence="48">
        <dbReference type="Rhea" id="RHEA:41865"/>
    </physiologicalReaction>
</comment>
<evidence type="ECO:0000256" key="33">
    <source>
        <dbReference type="ARBA" id="ARBA00048289"/>
    </source>
</evidence>
<dbReference type="SUPFAM" id="SSF55048">
    <property type="entry name" value="Probable ACP-binding domain of malonyl-CoA ACP transacylase"/>
    <property type="match status" value="2"/>
</dbReference>
<evidence type="ECO:0000313" key="54">
    <source>
        <dbReference type="EMBL" id="MBM2623629.1"/>
    </source>
</evidence>
<dbReference type="InterPro" id="IPR014031">
    <property type="entry name" value="Ketoacyl_synth_C"/>
</dbReference>
<dbReference type="InterPro" id="IPR020806">
    <property type="entry name" value="PKS_PP-bd"/>
</dbReference>
<dbReference type="InterPro" id="IPR014030">
    <property type="entry name" value="Ketoacyl_synth_N"/>
</dbReference>
<evidence type="ECO:0000256" key="40">
    <source>
        <dbReference type="ARBA" id="ARBA00048935"/>
    </source>
</evidence>
<dbReference type="Pfam" id="PF00698">
    <property type="entry name" value="Acyl_transf_1"/>
    <property type="match status" value="2"/>
</dbReference>
<comment type="catalytic activity">
    <reaction evidence="49">
        <text>octanoyl-[ACP] + malonyl-[ACP] + H(+) = 3-oxodecanoyl-[ACP] + holo-[ACP] + CO2</text>
        <dbReference type="Rhea" id="RHEA:41852"/>
        <dbReference type="Rhea" id="RHEA-COMP:9623"/>
        <dbReference type="Rhea" id="RHEA-COMP:9636"/>
        <dbReference type="Rhea" id="RHEA-COMP:9637"/>
        <dbReference type="Rhea" id="RHEA-COMP:9685"/>
        <dbReference type="ChEBI" id="CHEBI:15378"/>
        <dbReference type="ChEBI" id="CHEBI:16526"/>
        <dbReference type="ChEBI" id="CHEBI:64479"/>
        <dbReference type="ChEBI" id="CHEBI:78449"/>
        <dbReference type="ChEBI" id="CHEBI:78463"/>
        <dbReference type="ChEBI" id="CHEBI:78464"/>
    </reaction>
    <physiologicalReaction direction="left-to-right" evidence="49">
        <dbReference type="Rhea" id="RHEA:41853"/>
    </physiologicalReaction>
</comment>
<evidence type="ECO:0000256" key="6">
    <source>
        <dbReference type="ARBA" id="ARBA00022898"/>
    </source>
</evidence>
<evidence type="ECO:0000256" key="35">
    <source>
        <dbReference type="ARBA" id="ARBA00048506"/>
    </source>
</evidence>
<protein>
    <submittedName>
        <fullName evidence="54">SDR family NAD(P)-dependent oxidoreductase</fullName>
    </submittedName>
</protein>
<dbReference type="PROSITE" id="PS00606">
    <property type="entry name" value="KS3_1"/>
    <property type="match status" value="2"/>
</dbReference>
<dbReference type="SUPFAM" id="SSF53901">
    <property type="entry name" value="Thiolase-like"/>
    <property type="match status" value="2"/>
</dbReference>
<evidence type="ECO:0000256" key="45">
    <source>
        <dbReference type="ARBA" id="ARBA00049414"/>
    </source>
</evidence>
<dbReference type="Gene3D" id="3.10.129.110">
    <property type="entry name" value="Polyketide synthase dehydratase"/>
    <property type="match status" value="1"/>
</dbReference>
<evidence type="ECO:0000256" key="18">
    <source>
        <dbReference type="ARBA" id="ARBA00023402"/>
    </source>
</evidence>
<dbReference type="InterPro" id="IPR001031">
    <property type="entry name" value="Thioesterase"/>
</dbReference>
<comment type="catalytic activity">
    <reaction evidence="22">
        <text>a (3R)-hydroxyacyl-[ACP] + NADP(+) = a 3-oxoacyl-[ACP] + NADPH + H(+)</text>
        <dbReference type="Rhea" id="RHEA:17397"/>
        <dbReference type="Rhea" id="RHEA-COMP:9916"/>
        <dbReference type="Rhea" id="RHEA-COMP:9945"/>
        <dbReference type="ChEBI" id="CHEBI:15378"/>
        <dbReference type="ChEBI" id="CHEBI:57783"/>
        <dbReference type="ChEBI" id="CHEBI:58349"/>
        <dbReference type="ChEBI" id="CHEBI:78776"/>
        <dbReference type="ChEBI" id="CHEBI:78827"/>
        <dbReference type="EC" id="1.1.1.100"/>
    </reaction>
    <physiologicalReaction direction="right-to-left" evidence="22">
        <dbReference type="Rhea" id="RHEA:17399"/>
    </physiologicalReaction>
</comment>
<comment type="catalytic activity">
    <reaction evidence="12">
        <text>(3R)-hydroxyhexanoyl-[ACP] = (2E)-hexenoyl-[ACP] + H2O</text>
        <dbReference type="Rhea" id="RHEA:41828"/>
        <dbReference type="Rhea" id="RHEA-COMP:9630"/>
        <dbReference type="Rhea" id="RHEA-COMP:9631"/>
        <dbReference type="ChEBI" id="CHEBI:15377"/>
        <dbReference type="ChEBI" id="CHEBI:78457"/>
        <dbReference type="ChEBI" id="CHEBI:78458"/>
    </reaction>
    <physiologicalReaction direction="left-to-right" evidence="12">
        <dbReference type="Rhea" id="RHEA:41829"/>
    </physiologicalReaction>
</comment>
<evidence type="ECO:0000256" key="1">
    <source>
        <dbReference type="ARBA" id="ARBA00005189"/>
    </source>
</evidence>
<dbReference type="InterPro" id="IPR014043">
    <property type="entry name" value="Acyl_transferase_dom"/>
</dbReference>
<dbReference type="Gene3D" id="3.40.50.11460">
    <property type="match status" value="1"/>
</dbReference>
<dbReference type="Pfam" id="PF21089">
    <property type="entry name" value="PKS_DH_N"/>
    <property type="match status" value="1"/>
</dbReference>
<dbReference type="Pfam" id="PF00109">
    <property type="entry name" value="ketoacyl-synt"/>
    <property type="match status" value="2"/>
</dbReference>
<comment type="catalytic activity">
    <reaction evidence="16">
        <text>(3R)-hydroxyoctadecanoyl-[ACP] = (2E)-octadecenoyl-[ACP] + H2O</text>
        <dbReference type="Rhea" id="RHEA:41924"/>
        <dbReference type="Rhea" id="RHEA-COMP:9654"/>
        <dbReference type="Rhea" id="RHEA-COMP:9655"/>
        <dbReference type="ChEBI" id="CHEBI:15377"/>
        <dbReference type="ChEBI" id="CHEBI:78488"/>
        <dbReference type="ChEBI" id="CHEBI:78489"/>
    </reaction>
    <physiologicalReaction direction="left-to-right" evidence="16">
        <dbReference type="Rhea" id="RHEA:41925"/>
    </physiologicalReaction>
</comment>
<evidence type="ECO:0000256" key="4">
    <source>
        <dbReference type="ARBA" id="ARBA00022679"/>
    </source>
</evidence>
<feature type="domain" description="PKS/mFAS DH" evidence="53">
    <location>
        <begin position="2264"/>
        <end position="2529"/>
    </location>
</feature>
<evidence type="ECO:0000256" key="38">
    <source>
        <dbReference type="ARBA" id="ARBA00048691"/>
    </source>
</evidence>
<comment type="catalytic activity">
    <reaction evidence="39">
        <text>hexadecanoyl-[ACP] + H2O = hexadecanoate + holo-[ACP] + H(+)</text>
        <dbReference type="Rhea" id="RHEA:41932"/>
        <dbReference type="Rhea" id="RHEA-COMP:9652"/>
        <dbReference type="Rhea" id="RHEA-COMP:9685"/>
        <dbReference type="ChEBI" id="CHEBI:7896"/>
        <dbReference type="ChEBI" id="CHEBI:15377"/>
        <dbReference type="ChEBI" id="CHEBI:15378"/>
        <dbReference type="ChEBI" id="CHEBI:64479"/>
        <dbReference type="ChEBI" id="CHEBI:78483"/>
        <dbReference type="EC" id="3.1.2.14"/>
    </reaction>
    <physiologicalReaction direction="left-to-right" evidence="39">
        <dbReference type="Rhea" id="RHEA:41933"/>
    </physiologicalReaction>
</comment>
<feature type="domain" description="Ketosynthase family 3 (KS3)" evidence="52">
    <location>
        <begin position="29"/>
        <end position="442"/>
    </location>
</feature>
<dbReference type="SMART" id="SM00825">
    <property type="entry name" value="PKS_KS"/>
    <property type="match status" value="2"/>
</dbReference>
<keyword evidence="6" id="KW-0663">Pyridoxal phosphate</keyword>
<comment type="catalytic activity">
    <reaction evidence="40">
        <text>3-oxotetradecanoyl-[ACP] + NADPH + H(+) = (3R)-hydroxytetradecanoyl-[ACP] + NADP(+)</text>
        <dbReference type="Rhea" id="RHEA:41888"/>
        <dbReference type="Rhea" id="RHEA-COMP:9645"/>
        <dbReference type="Rhea" id="RHEA-COMP:9646"/>
        <dbReference type="ChEBI" id="CHEBI:15378"/>
        <dbReference type="ChEBI" id="CHEBI:57783"/>
        <dbReference type="ChEBI" id="CHEBI:58349"/>
        <dbReference type="ChEBI" id="CHEBI:78473"/>
        <dbReference type="ChEBI" id="CHEBI:78474"/>
    </reaction>
    <physiologicalReaction direction="left-to-right" evidence="40">
        <dbReference type="Rhea" id="RHEA:41889"/>
    </physiologicalReaction>
</comment>
<evidence type="ECO:0000256" key="36">
    <source>
        <dbReference type="ARBA" id="ARBA00048571"/>
    </source>
</evidence>
<evidence type="ECO:0000256" key="17">
    <source>
        <dbReference type="ARBA" id="ARBA00023401"/>
    </source>
</evidence>
<comment type="function">
    <text evidence="19">Fatty acid synthetase is a multifunctional enzyme that catalyzes the de novo biosynthesis of long-chain saturated fatty acids starting from acetyl-CoA and malonyl-CoA in the presence of NADPH. This multifunctional protein contains 7 catalytic activities and a site for the binding of the prosthetic group 4'-phosphopantetheine of the acyl carrier protein ([ACP]) domain.</text>
</comment>
<comment type="catalytic activity">
    <reaction evidence="38">
        <text>holo-[ACP] + acetyl-CoA = acetyl-[ACP] + CoA</text>
        <dbReference type="Rhea" id="RHEA:41788"/>
        <dbReference type="Rhea" id="RHEA-COMP:9621"/>
        <dbReference type="Rhea" id="RHEA-COMP:9685"/>
        <dbReference type="ChEBI" id="CHEBI:57287"/>
        <dbReference type="ChEBI" id="CHEBI:57288"/>
        <dbReference type="ChEBI" id="CHEBI:64479"/>
        <dbReference type="ChEBI" id="CHEBI:78446"/>
        <dbReference type="EC" id="2.3.1.38"/>
    </reaction>
    <physiologicalReaction direction="left-to-right" evidence="38">
        <dbReference type="Rhea" id="RHEA:41789"/>
    </physiologicalReaction>
</comment>
<comment type="catalytic activity">
    <reaction evidence="20">
        <text>3-oxooctadecanoyl-[ACP] + NADPH + H(+) = (3R)-hydroxyoctadecanoyl-[ACP] + NADP(+)</text>
        <dbReference type="Rhea" id="RHEA:41920"/>
        <dbReference type="Rhea" id="RHEA-COMP:9653"/>
        <dbReference type="Rhea" id="RHEA-COMP:9654"/>
        <dbReference type="ChEBI" id="CHEBI:15378"/>
        <dbReference type="ChEBI" id="CHEBI:57783"/>
        <dbReference type="ChEBI" id="CHEBI:58349"/>
        <dbReference type="ChEBI" id="CHEBI:78487"/>
        <dbReference type="ChEBI" id="CHEBI:78488"/>
    </reaction>
    <physiologicalReaction direction="left-to-right" evidence="20">
        <dbReference type="Rhea" id="RHEA:41921"/>
    </physiologicalReaction>
</comment>
<dbReference type="Pfam" id="PF13602">
    <property type="entry name" value="ADH_zinc_N_2"/>
    <property type="match status" value="1"/>
</dbReference>
<dbReference type="EMBL" id="JAENHP010000039">
    <property type="protein sequence ID" value="MBM2623629.1"/>
    <property type="molecule type" value="Genomic_DNA"/>
</dbReference>
<evidence type="ECO:0000256" key="32">
    <source>
        <dbReference type="ARBA" id="ARBA00048281"/>
    </source>
</evidence>
<dbReference type="InterPro" id="IPR020802">
    <property type="entry name" value="TesA-like"/>
</dbReference>
<dbReference type="CDD" id="cd08956">
    <property type="entry name" value="KR_3_FAS_SDR_x"/>
    <property type="match status" value="1"/>
</dbReference>